<evidence type="ECO:0000259" key="3">
    <source>
        <dbReference type="Pfam" id="PF13581"/>
    </source>
</evidence>
<keyword evidence="1" id="KW-0723">Serine/threonine-protein kinase</keyword>
<dbReference type="Pfam" id="PF13581">
    <property type="entry name" value="HATPase_c_2"/>
    <property type="match status" value="1"/>
</dbReference>
<dbReference type="AlphaFoldDB" id="A0A4R6UY51"/>
<dbReference type="InterPro" id="IPR003594">
    <property type="entry name" value="HATPase_dom"/>
</dbReference>
<keyword evidence="4" id="KW-0808">Transferase</keyword>
<dbReference type="CDD" id="cd16936">
    <property type="entry name" value="HATPase_RsbW-like"/>
    <property type="match status" value="1"/>
</dbReference>
<feature type="domain" description="Histidine kinase/HSP90-like ATPase" evidence="3">
    <location>
        <begin position="13"/>
        <end position="97"/>
    </location>
</feature>
<keyword evidence="4" id="KW-0418">Kinase</keyword>
<sequence>MCGGGAGLGGSRLASFGVTGARADDARVMVGELVANAVRYGEAPVVLAVWRWAAGCVVVEVRDAGAGWPVLPSPVAPADVAFDAEGGRGLPVVTAYSGGLCGVEPLPGGKTVWFALASGAPVLSAGELSVLVRARNERRLGASARPGGTGLPARGIVPLPRSATTEDRSAPPLV</sequence>
<evidence type="ECO:0000256" key="2">
    <source>
        <dbReference type="SAM" id="MobiDB-lite"/>
    </source>
</evidence>
<accession>A0A4R6UY51</accession>
<dbReference type="InterPro" id="IPR050267">
    <property type="entry name" value="Anti-sigma-factor_SerPK"/>
</dbReference>
<dbReference type="InterPro" id="IPR036890">
    <property type="entry name" value="HATPase_C_sf"/>
</dbReference>
<dbReference type="PANTHER" id="PTHR35526">
    <property type="entry name" value="ANTI-SIGMA-F FACTOR RSBW-RELATED"/>
    <property type="match status" value="1"/>
</dbReference>
<reference evidence="4 5" key="1">
    <citation type="submission" date="2019-03" db="EMBL/GenBank/DDBJ databases">
        <title>Genomic Encyclopedia of Type Strains, Phase IV (KMG-IV): sequencing the most valuable type-strain genomes for metagenomic binning, comparative biology and taxonomic classification.</title>
        <authorList>
            <person name="Goeker M."/>
        </authorList>
    </citation>
    <scope>NUCLEOTIDE SEQUENCE [LARGE SCALE GENOMIC DNA]</scope>
    <source>
        <strain evidence="4 5">DSM 46770</strain>
    </source>
</reference>
<feature type="region of interest" description="Disordered" evidence="2">
    <location>
        <begin position="141"/>
        <end position="174"/>
    </location>
</feature>
<feature type="compositionally biased region" description="Basic and acidic residues" evidence="2">
    <location>
        <begin position="164"/>
        <end position="174"/>
    </location>
</feature>
<evidence type="ECO:0000313" key="5">
    <source>
        <dbReference type="Proteomes" id="UP000295281"/>
    </source>
</evidence>
<dbReference type="PANTHER" id="PTHR35526:SF3">
    <property type="entry name" value="ANTI-SIGMA-F FACTOR RSBW"/>
    <property type="match status" value="1"/>
</dbReference>
<protein>
    <submittedName>
        <fullName evidence="4">Histidine kinase-like protein</fullName>
    </submittedName>
</protein>
<dbReference type="SUPFAM" id="SSF55874">
    <property type="entry name" value="ATPase domain of HSP90 chaperone/DNA topoisomerase II/histidine kinase"/>
    <property type="match status" value="1"/>
</dbReference>
<gene>
    <name evidence="4" type="ORF">EV190_10762</name>
</gene>
<organism evidence="4 5">
    <name type="scientific">Actinorugispora endophytica</name>
    <dbReference type="NCBI Taxonomy" id="1605990"/>
    <lineage>
        <taxon>Bacteria</taxon>
        <taxon>Bacillati</taxon>
        <taxon>Actinomycetota</taxon>
        <taxon>Actinomycetes</taxon>
        <taxon>Streptosporangiales</taxon>
        <taxon>Nocardiopsidaceae</taxon>
        <taxon>Actinorugispora</taxon>
    </lineage>
</organism>
<evidence type="ECO:0000313" key="4">
    <source>
        <dbReference type="EMBL" id="TDQ52230.1"/>
    </source>
</evidence>
<dbReference type="GO" id="GO:0004674">
    <property type="term" value="F:protein serine/threonine kinase activity"/>
    <property type="evidence" value="ECO:0007669"/>
    <property type="project" value="UniProtKB-KW"/>
</dbReference>
<proteinExistence type="predicted"/>
<keyword evidence="5" id="KW-1185">Reference proteome</keyword>
<name>A0A4R6UY51_9ACTN</name>
<dbReference type="Gene3D" id="3.30.565.10">
    <property type="entry name" value="Histidine kinase-like ATPase, C-terminal domain"/>
    <property type="match status" value="1"/>
</dbReference>
<dbReference type="Proteomes" id="UP000295281">
    <property type="component" value="Unassembled WGS sequence"/>
</dbReference>
<comment type="caution">
    <text evidence="4">The sequence shown here is derived from an EMBL/GenBank/DDBJ whole genome shotgun (WGS) entry which is preliminary data.</text>
</comment>
<evidence type="ECO:0000256" key="1">
    <source>
        <dbReference type="ARBA" id="ARBA00022527"/>
    </source>
</evidence>
<dbReference type="EMBL" id="SNYN01000007">
    <property type="protein sequence ID" value="TDQ52230.1"/>
    <property type="molecule type" value="Genomic_DNA"/>
</dbReference>